<accession>H1PZN2</accession>
<protein>
    <submittedName>
        <fullName evidence="2">Uncharacterized protein</fullName>
    </submittedName>
</protein>
<feature type="signal peptide" evidence="1">
    <location>
        <begin position="1"/>
        <end position="21"/>
    </location>
</feature>
<name>H1PZN2_9BACT</name>
<dbReference type="HOGENOM" id="CLU_2331368_0_0_10"/>
<comment type="caution">
    <text evidence="2">The sequence shown here is derived from an EMBL/GenBank/DDBJ whole genome shotgun (WGS) entry which is preliminary data.</text>
</comment>
<evidence type="ECO:0000313" key="2">
    <source>
        <dbReference type="EMBL" id="EHO75077.1"/>
    </source>
</evidence>
<dbReference type="PATRIC" id="fig|883158.3.peg.129"/>
<dbReference type="Proteomes" id="UP000016023">
    <property type="component" value="Unassembled WGS sequence"/>
</dbReference>
<keyword evidence="1" id="KW-0732">Signal</keyword>
<dbReference type="AlphaFoldDB" id="H1PZN2"/>
<keyword evidence="3" id="KW-1185">Reference proteome</keyword>
<proteinExistence type="predicted"/>
<reference evidence="2 3" key="1">
    <citation type="submission" date="2011-12" db="EMBL/GenBank/DDBJ databases">
        <title>The Genome Sequence of Prevotella micans F0438.</title>
        <authorList>
            <consortium name="The Broad Institute Genome Sequencing Platform"/>
            <person name="Earl A."/>
            <person name="Ward D."/>
            <person name="Feldgarden M."/>
            <person name="Gevers D."/>
            <person name="Izard J."/>
            <person name="Baranova O.V."/>
            <person name="Blanton J.M."/>
            <person name="Wade W.G."/>
            <person name="Dewhirst F.E."/>
            <person name="Young S.K."/>
            <person name="Zeng Q."/>
            <person name="Gargeya S."/>
            <person name="Fitzgerald M."/>
            <person name="Haas B."/>
            <person name="Abouelleil A."/>
            <person name="Alvarado L."/>
            <person name="Arachchi H.M."/>
            <person name="Berlin A."/>
            <person name="Chapman S.B."/>
            <person name="Gearin G."/>
            <person name="Goldberg J."/>
            <person name="Griggs A."/>
            <person name="Gujja S."/>
            <person name="Hansen M."/>
            <person name="Heiman D."/>
            <person name="Howarth C."/>
            <person name="Larimer J."/>
            <person name="Lui A."/>
            <person name="MacDonald P.J.P."/>
            <person name="McCowen C."/>
            <person name="Montmayeur A."/>
            <person name="Murphy C."/>
            <person name="Neiman D."/>
            <person name="Pearson M."/>
            <person name="Priest M."/>
            <person name="Roberts A."/>
            <person name="Saif S."/>
            <person name="Shea T."/>
            <person name="Sisk P."/>
            <person name="Stolte C."/>
            <person name="Sykes S."/>
            <person name="Wortman J."/>
            <person name="Nusbaum C."/>
            <person name="Birren B."/>
        </authorList>
    </citation>
    <scope>NUCLEOTIDE SEQUENCE [LARGE SCALE GENOMIC DNA]</scope>
    <source>
        <strain evidence="2 3">F0438</strain>
    </source>
</reference>
<evidence type="ECO:0000256" key="1">
    <source>
        <dbReference type="SAM" id="SignalP"/>
    </source>
</evidence>
<organism evidence="2 3">
    <name type="scientific">Prevotella micans F0438</name>
    <dbReference type="NCBI Taxonomy" id="883158"/>
    <lineage>
        <taxon>Bacteria</taxon>
        <taxon>Pseudomonadati</taxon>
        <taxon>Bacteroidota</taxon>
        <taxon>Bacteroidia</taxon>
        <taxon>Bacteroidales</taxon>
        <taxon>Prevotellaceae</taxon>
        <taxon>Prevotella</taxon>
    </lineage>
</organism>
<dbReference type="EMBL" id="AGWK01000001">
    <property type="protein sequence ID" value="EHO75077.1"/>
    <property type="molecule type" value="Genomic_DNA"/>
</dbReference>
<gene>
    <name evidence="2" type="ORF">HMPREF9140_00120</name>
</gene>
<sequence length="98" mass="10871">MKKLLSLLFCLMAVHVSTAQTADFSVPNSDGVTLYYNITDATQHTVEVTNYYGQVALASLGGTVSWGSYIRYTTPVLRPLQNSSYNLSFLNIFCTFMV</sequence>
<evidence type="ECO:0000313" key="3">
    <source>
        <dbReference type="Proteomes" id="UP000016023"/>
    </source>
</evidence>
<feature type="chain" id="PRO_5003552143" evidence="1">
    <location>
        <begin position="22"/>
        <end position="98"/>
    </location>
</feature>
<dbReference type="RefSeq" id="WP_006951029.1">
    <property type="nucleotide sequence ID" value="NZ_JH594521.1"/>
</dbReference>